<keyword evidence="9" id="KW-0560">Oxidoreductase</keyword>
<evidence type="ECO:0000256" key="5">
    <source>
        <dbReference type="ARBA" id="ARBA00023136"/>
    </source>
</evidence>
<evidence type="ECO:0000256" key="7">
    <source>
        <dbReference type="SAM" id="SignalP"/>
    </source>
</evidence>
<keyword evidence="2 6" id="KW-0812">Transmembrane</keyword>
<dbReference type="InterPro" id="IPR035671">
    <property type="entry name" value="DsbD_gamma"/>
</dbReference>
<feature type="domain" description="Cytochrome C biogenesis protein transmembrane" evidence="8">
    <location>
        <begin position="387"/>
        <end position="604"/>
    </location>
</feature>
<name>A0A518G120_9BACT</name>
<feature type="transmembrane region" description="Helical" evidence="6">
    <location>
        <begin position="550"/>
        <end position="570"/>
    </location>
</feature>
<feature type="transmembrane region" description="Helical" evidence="6">
    <location>
        <begin position="471"/>
        <end position="490"/>
    </location>
</feature>
<dbReference type="PANTHER" id="PTHR32234">
    <property type="entry name" value="THIOL:DISULFIDE INTERCHANGE PROTEIN DSBD"/>
    <property type="match status" value="1"/>
</dbReference>
<feature type="transmembrane region" description="Helical" evidence="6">
    <location>
        <begin position="386"/>
        <end position="409"/>
    </location>
</feature>
<dbReference type="InterPro" id="IPR003834">
    <property type="entry name" value="Cyt_c_assmbl_TM_dom"/>
</dbReference>
<dbReference type="EC" id="1.8.1.8" evidence="9"/>
<protein>
    <submittedName>
        <fullName evidence="9">Thiol:disulfide interchange protein DsbD</fullName>
        <ecNumber evidence="9">1.8.1.8</ecNumber>
    </submittedName>
</protein>
<organism evidence="9 10">
    <name type="scientific">Aureliella helgolandensis</name>
    <dbReference type="NCBI Taxonomy" id="2527968"/>
    <lineage>
        <taxon>Bacteria</taxon>
        <taxon>Pseudomonadati</taxon>
        <taxon>Planctomycetota</taxon>
        <taxon>Planctomycetia</taxon>
        <taxon>Pirellulales</taxon>
        <taxon>Pirellulaceae</taxon>
        <taxon>Aureliella</taxon>
    </lineage>
</organism>
<evidence type="ECO:0000259" key="8">
    <source>
        <dbReference type="Pfam" id="PF02683"/>
    </source>
</evidence>
<evidence type="ECO:0000256" key="3">
    <source>
        <dbReference type="ARBA" id="ARBA00022748"/>
    </source>
</evidence>
<comment type="subcellular location">
    <subcellularLocation>
        <location evidence="1">Membrane</location>
        <topology evidence="1">Multi-pass membrane protein</topology>
    </subcellularLocation>
</comment>
<accession>A0A518G120</accession>
<evidence type="ECO:0000256" key="6">
    <source>
        <dbReference type="SAM" id="Phobius"/>
    </source>
</evidence>
<keyword evidence="7" id="KW-0732">Signal</keyword>
<evidence type="ECO:0000256" key="4">
    <source>
        <dbReference type="ARBA" id="ARBA00022989"/>
    </source>
</evidence>
<dbReference type="GO" id="GO:0017004">
    <property type="term" value="P:cytochrome complex assembly"/>
    <property type="evidence" value="ECO:0007669"/>
    <property type="project" value="UniProtKB-KW"/>
</dbReference>
<feature type="chain" id="PRO_5021759561" evidence="7">
    <location>
        <begin position="29"/>
        <end position="794"/>
    </location>
</feature>
<dbReference type="Proteomes" id="UP000318017">
    <property type="component" value="Chromosome"/>
</dbReference>
<dbReference type="AlphaFoldDB" id="A0A518G120"/>
<dbReference type="GO" id="GO:0016020">
    <property type="term" value="C:membrane"/>
    <property type="evidence" value="ECO:0007669"/>
    <property type="project" value="UniProtKB-SubCell"/>
</dbReference>
<feature type="transmembrane region" description="Helical" evidence="6">
    <location>
        <begin position="612"/>
        <end position="629"/>
    </location>
</feature>
<evidence type="ECO:0000256" key="1">
    <source>
        <dbReference type="ARBA" id="ARBA00004141"/>
    </source>
</evidence>
<dbReference type="GO" id="GO:0047134">
    <property type="term" value="F:protein-disulfide reductase [NAD(P)H] activity"/>
    <property type="evidence" value="ECO:0007669"/>
    <property type="project" value="UniProtKB-EC"/>
</dbReference>
<dbReference type="PANTHER" id="PTHR32234:SF3">
    <property type="entry name" value="SUPPRESSION OF COPPER SENSITIVITY PROTEIN"/>
    <property type="match status" value="1"/>
</dbReference>
<keyword evidence="3" id="KW-0201">Cytochrome c-type biogenesis</keyword>
<dbReference type="CDD" id="cd02953">
    <property type="entry name" value="DsbDgamma"/>
    <property type="match status" value="1"/>
</dbReference>
<sequence length="794" mass="84830" precursor="true">MLKIPSPVRSLGVLALLLWVAAAQTAVAQKGKGSPFGGLGLPSVGSAAQAGPKVSYRAEYSLNRNGQEGRLSVFAEVADGFHTYSTTQAEGGPLPTAIEVEGEQIKLSGPFVADHEPTLALDDVWPGLEIQEYHGQVVWTAPFAVLQEFAPEKTTFKVQVDALVCGEGSCVPAGDTVEAAFKEHYAAEAVVTEFRPEKTHAIWSAELSHQAAAPGSEVTLTLTANTDAGYHVYRYVPGDTAASFRTLIVAKRKAGLKFGTPVTDTKLVEIDAGLDAPEYYYDGPTTWKIPVRIPESAKPGEYPLELLVGFYTCNDRSCDPSAGVAINGKILVAEQSQASPAPFALTAADFNAVAELPNLASWIDTEGAIPKSALQQGSTATVSLTLMHLLAALAGGFILNFMPCVLPVIGLKVMSFANQAGSSHRRVVELNLAFVAGIVGVMLVLAIATIAAKVISGSAFGWGQQFTSLEFKVALAALVFAMALSFLGVWEIPIPGFAMSSKSGELMEKEGLLGAFLKGILTTVLATPCSGPLLGALFGLSLTLSSASVLLLYLVVGIGMALPYLALCFYPGFIKLLPKPGPWMETLKQVLAFPLLLTVVFFVTAIDSDHRIATLILLIVVWFACWLVGQVPAYSNPGRIWMARGASLITIALGVFVSFTYFGPLDAKLPWVDYNEAHLAQLRREGKTVMVDFTANWCLNCQINMRVAIDKEGVSEIVHENNVVPMVADWTGNSPEIREKLEELQSNSIPLLVIYPPDGEPILLRDLITESQVIDALKEAGPSRSPSRLASLVN</sequence>
<dbReference type="Gene3D" id="3.40.30.10">
    <property type="entry name" value="Glutaredoxin"/>
    <property type="match status" value="1"/>
</dbReference>
<feature type="transmembrane region" description="Helical" evidence="6">
    <location>
        <begin position="641"/>
        <end position="662"/>
    </location>
</feature>
<dbReference type="RefSeq" id="WP_145073568.1">
    <property type="nucleotide sequence ID" value="NZ_CP036298.1"/>
</dbReference>
<reference evidence="9 10" key="1">
    <citation type="submission" date="2019-02" db="EMBL/GenBank/DDBJ databases">
        <title>Deep-cultivation of Planctomycetes and their phenomic and genomic characterization uncovers novel biology.</title>
        <authorList>
            <person name="Wiegand S."/>
            <person name="Jogler M."/>
            <person name="Boedeker C."/>
            <person name="Pinto D."/>
            <person name="Vollmers J."/>
            <person name="Rivas-Marin E."/>
            <person name="Kohn T."/>
            <person name="Peeters S.H."/>
            <person name="Heuer A."/>
            <person name="Rast P."/>
            <person name="Oberbeckmann S."/>
            <person name="Bunk B."/>
            <person name="Jeske O."/>
            <person name="Meyerdierks A."/>
            <person name="Storesund J.E."/>
            <person name="Kallscheuer N."/>
            <person name="Luecker S."/>
            <person name="Lage O.M."/>
            <person name="Pohl T."/>
            <person name="Merkel B.J."/>
            <person name="Hornburger P."/>
            <person name="Mueller R.-W."/>
            <person name="Bruemmer F."/>
            <person name="Labrenz M."/>
            <person name="Spormann A.M."/>
            <person name="Op den Camp H."/>
            <person name="Overmann J."/>
            <person name="Amann R."/>
            <person name="Jetten M.S.M."/>
            <person name="Mascher T."/>
            <person name="Medema M.H."/>
            <person name="Devos D.P."/>
            <person name="Kaster A.-K."/>
            <person name="Ovreas L."/>
            <person name="Rohde M."/>
            <person name="Galperin M.Y."/>
            <person name="Jogler C."/>
        </authorList>
    </citation>
    <scope>NUCLEOTIDE SEQUENCE [LARGE SCALE GENOMIC DNA]</scope>
    <source>
        <strain evidence="9 10">Q31a</strain>
    </source>
</reference>
<evidence type="ECO:0000313" key="9">
    <source>
        <dbReference type="EMBL" id="QDV22276.1"/>
    </source>
</evidence>
<dbReference type="SUPFAM" id="SSF52833">
    <property type="entry name" value="Thioredoxin-like"/>
    <property type="match status" value="1"/>
</dbReference>
<keyword evidence="4 6" id="KW-1133">Transmembrane helix</keyword>
<feature type="transmembrane region" description="Helical" evidence="6">
    <location>
        <begin position="430"/>
        <end position="451"/>
    </location>
</feature>
<keyword evidence="5 6" id="KW-0472">Membrane</keyword>
<dbReference type="Pfam" id="PF13899">
    <property type="entry name" value="Thioredoxin_7"/>
    <property type="match status" value="1"/>
</dbReference>
<dbReference type="Pfam" id="PF02683">
    <property type="entry name" value="DsbD_TM"/>
    <property type="match status" value="1"/>
</dbReference>
<feature type="signal peptide" evidence="7">
    <location>
        <begin position="1"/>
        <end position="28"/>
    </location>
</feature>
<feature type="transmembrane region" description="Helical" evidence="6">
    <location>
        <begin position="511"/>
        <end position="538"/>
    </location>
</feature>
<evidence type="ECO:0000313" key="10">
    <source>
        <dbReference type="Proteomes" id="UP000318017"/>
    </source>
</evidence>
<dbReference type="KEGG" id="ahel:Q31a_05600"/>
<dbReference type="EMBL" id="CP036298">
    <property type="protein sequence ID" value="QDV22276.1"/>
    <property type="molecule type" value="Genomic_DNA"/>
</dbReference>
<dbReference type="InterPro" id="IPR036249">
    <property type="entry name" value="Thioredoxin-like_sf"/>
</dbReference>
<dbReference type="OrthoDB" id="9811036at2"/>
<dbReference type="GO" id="GO:0045454">
    <property type="term" value="P:cell redox homeostasis"/>
    <property type="evidence" value="ECO:0007669"/>
    <property type="project" value="TreeGrafter"/>
</dbReference>
<gene>
    <name evidence="9" type="primary">dsbD</name>
    <name evidence="9" type="ORF">Q31a_05600</name>
</gene>
<proteinExistence type="predicted"/>
<feature type="transmembrane region" description="Helical" evidence="6">
    <location>
        <begin position="590"/>
        <end position="606"/>
    </location>
</feature>
<keyword evidence="10" id="KW-1185">Reference proteome</keyword>
<evidence type="ECO:0000256" key="2">
    <source>
        <dbReference type="ARBA" id="ARBA00022692"/>
    </source>
</evidence>